<evidence type="ECO:0000313" key="4">
    <source>
        <dbReference type="Proteomes" id="UP001457282"/>
    </source>
</evidence>
<dbReference type="SUPFAM" id="SSF57756">
    <property type="entry name" value="Retrovirus zinc finger-like domains"/>
    <property type="match status" value="1"/>
</dbReference>
<proteinExistence type="predicted"/>
<evidence type="ECO:0000313" key="3">
    <source>
        <dbReference type="EMBL" id="KAK9912417.1"/>
    </source>
</evidence>
<evidence type="ECO:0000259" key="2">
    <source>
        <dbReference type="PROSITE" id="PS50158"/>
    </source>
</evidence>
<evidence type="ECO:0000256" key="1">
    <source>
        <dbReference type="PROSITE-ProRule" id="PRU00047"/>
    </source>
</evidence>
<dbReference type="AlphaFoldDB" id="A0AAW1VZ81"/>
<feature type="domain" description="CCHC-type" evidence="2">
    <location>
        <begin position="133"/>
        <end position="147"/>
    </location>
</feature>
<dbReference type="GO" id="GO:0008270">
    <property type="term" value="F:zinc ion binding"/>
    <property type="evidence" value="ECO:0007669"/>
    <property type="project" value="UniProtKB-KW"/>
</dbReference>
<sequence length="155" mass="17288">MGEEDIQDPQASLERARLESSLAYGISLGENLGYHSSKVVHSSTLELHLWQNTTRTGGATTSTTGPPHDEEVAKLFQAFMKIASFELEGTAGVNRRLKFLKVFISLYPPKESKSHLREIVVEGGERQRKPYSCYNCGEPGHIQPHCPYILPPSYL</sequence>
<dbReference type="SMART" id="SM00343">
    <property type="entry name" value="ZnF_C2HC"/>
    <property type="match status" value="1"/>
</dbReference>
<gene>
    <name evidence="3" type="ORF">M0R45_036284</name>
</gene>
<dbReference type="EMBL" id="JBEDUW010000007">
    <property type="protein sequence ID" value="KAK9912417.1"/>
    <property type="molecule type" value="Genomic_DNA"/>
</dbReference>
<protein>
    <recommendedName>
        <fullName evidence="2">CCHC-type domain-containing protein</fullName>
    </recommendedName>
</protein>
<organism evidence="3 4">
    <name type="scientific">Rubus argutus</name>
    <name type="common">Southern blackberry</name>
    <dbReference type="NCBI Taxonomy" id="59490"/>
    <lineage>
        <taxon>Eukaryota</taxon>
        <taxon>Viridiplantae</taxon>
        <taxon>Streptophyta</taxon>
        <taxon>Embryophyta</taxon>
        <taxon>Tracheophyta</taxon>
        <taxon>Spermatophyta</taxon>
        <taxon>Magnoliopsida</taxon>
        <taxon>eudicotyledons</taxon>
        <taxon>Gunneridae</taxon>
        <taxon>Pentapetalae</taxon>
        <taxon>rosids</taxon>
        <taxon>fabids</taxon>
        <taxon>Rosales</taxon>
        <taxon>Rosaceae</taxon>
        <taxon>Rosoideae</taxon>
        <taxon>Rosoideae incertae sedis</taxon>
        <taxon>Rubus</taxon>
    </lineage>
</organism>
<dbReference type="Gene3D" id="4.10.60.10">
    <property type="entry name" value="Zinc finger, CCHC-type"/>
    <property type="match status" value="1"/>
</dbReference>
<accession>A0AAW1VZ81</accession>
<dbReference type="Proteomes" id="UP001457282">
    <property type="component" value="Unassembled WGS sequence"/>
</dbReference>
<dbReference type="PROSITE" id="PS50158">
    <property type="entry name" value="ZF_CCHC"/>
    <property type="match status" value="1"/>
</dbReference>
<dbReference type="InterPro" id="IPR001878">
    <property type="entry name" value="Znf_CCHC"/>
</dbReference>
<keyword evidence="1" id="KW-0863">Zinc-finger</keyword>
<keyword evidence="1" id="KW-0862">Zinc</keyword>
<dbReference type="Pfam" id="PF00098">
    <property type="entry name" value="zf-CCHC"/>
    <property type="match status" value="1"/>
</dbReference>
<dbReference type="GO" id="GO:0003676">
    <property type="term" value="F:nucleic acid binding"/>
    <property type="evidence" value="ECO:0007669"/>
    <property type="project" value="InterPro"/>
</dbReference>
<name>A0AAW1VZ81_RUBAR</name>
<comment type="caution">
    <text evidence="3">The sequence shown here is derived from an EMBL/GenBank/DDBJ whole genome shotgun (WGS) entry which is preliminary data.</text>
</comment>
<reference evidence="3 4" key="1">
    <citation type="journal article" date="2023" name="G3 (Bethesda)">
        <title>A chromosome-length genome assembly and annotation of blackberry (Rubus argutus, cv. 'Hillquist').</title>
        <authorList>
            <person name="Bruna T."/>
            <person name="Aryal R."/>
            <person name="Dudchenko O."/>
            <person name="Sargent D.J."/>
            <person name="Mead D."/>
            <person name="Buti M."/>
            <person name="Cavallini A."/>
            <person name="Hytonen T."/>
            <person name="Andres J."/>
            <person name="Pham M."/>
            <person name="Weisz D."/>
            <person name="Mascagni F."/>
            <person name="Usai G."/>
            <person name="Natali L."/>
            <person name="Bassil N."/>
            <person name="Fernandez G.E."/>
            <person name="Lomsadze A."/>
            <person name="Armour M."/>
            <person name="Olukolu B."/>
            <person name="Poorten T."/>
            <person name="Britton C."/>
            <person name="Davik J."/>
            <person name="Ashrafi H."/>
            <person name="Aiden E.L."/>
            <person name="Borodovsky M."/>
            <person name="Worthington M."/>
        </authorList>
    </citation>
    <scope>NUCLEOTIDE SEQUENCE [LARGE SCALE GENOMIC DNA]</scope>
    <source>
        <strain evidence="3">PI 553951</strain>
    </source>
</reference>
<keyword evidence="1" id="KW-0479">Metal-binding</keyword>
<dbReference type="InterPro" id="IPR036875">
    <property type="entry name" value="Znf_CCHC_sf"/>
</dbReference>
<keyword evidence="4" id="KW-1185">Reference proteome</keyword>